<dbReference type="Proteomes" id="UP000278807">
    <property type="component" value="Unassembled WGS sequence"/>
</dbReference>
<reference evidence="1 2" key="2">
    <citation type="submission" date="2018-11" db="EMBL/GenBank/DDBJ databases">
        <authorList>
            <consortium name="Pathogen Informatics"/>
        </authorList>
    </citation>
    <scope>NUCLEOTIDE SEQUENCE [LARGE SCALE GENOMIC DNA]</scope>
</reference>
<keyword evidence="2" id="KW-1185">Reference proteome</keyword>
<accession>A0A0R3T424</accession>
<protein>
    <submittedName>
        <fullName evidence="3">Smr domain-containing protein</fullName>
    </submittedName>
</protein>
<evidence type="ECO:0000313" key="1">
    <source>
        <dbReference type="EMBL" id="VDN97658.1"/>
    </source>
</evidence>
<gene>
    <name evidence="1" type="ORF">HNAJ_LOCUS1799</name>
</gene>
<sequence>MITMEMVWSALRDKVRFVIIDNDNLRYSDMVPYVSQAIKTTNYEVHFVRPRGLSEYPVNVLARRNRRGLSEQDLLEMQTNFETFLTVDEFVADLKSQNHPPYPSSSISLNLPPLSSLQSSTTSKSSSNDALKGAPSVDELTDKLLAHSSPLSTEEGAQTFEEKLDHLRCIYPAHKVSRLKAALEEANGDVAYASALIYDGCEFESGLECDESEVIGSNSGVTKSPWHEVAKYIIDNHPSTELIGIPMEQFNNWEPDEHLLKQIRLSLLKHGCRDKSSSKKQCRKKNIGGEFSARYADDLPKSNVEEDLALQKAVIDSIKPFYEVFHDPEVQTNLRELERAYPSVSREAIKEVIVRCDYLELQRSRLLDNFAEFPPNLPGTGLKGTVGSTLFRYHQISNGLKTMVTKYETSKYEGITRGEGRKKRLEKLTVGVDRFDMDRAKVCLDFNLLDAKSFHEATDTTLSLANLQYEELRAARFEMV</sequence>
<proteinExistence type="predicted"/>
<organism evidence="3">
    <name type="scientific">Rodentolepis nana</name>
    <name type="common">Dwarf tapeworm</name>
    <name type="synonym">Hymenolepis nana</name>
    <dbReference type="NCBI Taxonomy" id="102285"/>
    <lineage>
        <taxon>Eukaryota</taxon>
        <taxon>Metazoa</taxon>
        <taxon>Spiralia</taxon>
        <taxon>Lophotrochozoa</taxon>
        <taxon>Platyhelminthes</taxon>
        <taxon>Cestoda</taxon>
        <taxon>Eucestoda</taxon>
        <taxon>Cyclophyllidea</taxon>
        <taxon>Hymenolepididae</taxon>
        <taxon>Rodentolepis</taxon>
    </lineage>
</organism>
<dbReference type="PANTHER" id="PTHR46535:SF1">
    <property type="entry name" value="NEDD4-BINDING PROTEIN 2"/>
    <property type="match status" value="1"/>
</dbReference>
<dbReference type="EMBL" id="UZAE01000761">
    <property type="protein sequence ID" value="VDN97658.1"/>
    <property type="molecule type" value="Genomic_DNA"/>
</dbReference>
<dbReference type="AlphaFoldDB" id="A0A0R3T424"/>
<dbReference type="STRING" id="102285.A0A0R3T424"/>
<dbReference type="GO" id="GO:0004519">
    <property type="term" value="F:endonuclease activity"/>
    <property type="evidence" value="ECO:0007669"/>
    <property type="project" value="TreeGrafter"/>
</dbReference>
<dbReference type="WBParaSite" id="HNAJ_0000180001-mRNA-1">
    <property type="protein sequence ID" value="HNAJ_0000180001-mRNA-1"/>
    <property type="gene ID" value="HNAJ_0000180001"/>
</dbReference>
<dbReference type="GO" id="GO:0005634">
    <property type="term" value="C:nucleus"/>
    <property type="evidence" value="ECO:0007669"/>
    <property type="project" value="TreeGrafter"/>
</dbReference>
<dbReference type="OrthoDB" id="3231855at2759"/>
<evidence type="ECO:0000313" key="3">
    <source>
        <dbReference type="WBParaSite" id="HNAJ_0000180001-mRNA-1"/>
    </source>
</evidence>
<reference evidence="3" key="1">
    <citation type="submission" date="2017-02" db="UniProtKB">
        <authorList>
            <consortium name="WormBaseParasite"/>
        </authorList>
    </citation>
    <scope>IDENTIFICATION</scope>
</reference>
<dbReference type="PANTHER" id="PTHR46535">
    <property type="entry name" value="NEDD4-BINDING PROTEIN 2"/>
    <property type="match status" value="1"/>
</dbReference>
<dbReference type="InterPro" id="IPR052772">
    <property type="entry name" value="Endo/PolyKinase_Domain-Protein"/>
</dbReference>
<evidence type="ECO:0000313" key="2">
    <source>
        <dbReference type="Proteomes" id="UP000278807"/>
    </source>
</evidence>
<name>A0A0R3T424_RODNA</name>